<evidence type="ECO:0000313" key="3">
    <source>
        <dbReference type="Proteomes" id="UP000830167"/>
    </source>
</evidence>
<dbReference type="EMBL" id="CP089291">
    <property type="protein sequence ID" value="UOF91243.1"/>
    <property type="molecule type" value="Genomic_DNA"/>
</dbReference>
<gene>
    <name evidence="2" type="ORF">LSG31_03010</name>
</gene>
<dbReference type="Proteomes" id="UP000830167">
    <property type="component" value="Chromosome"/>
</dbReference>
<keyword evidence="1" id="KW-0175">Coiled coil</keyword>
<evidence type="ECO:0000313" key="2">
    <source>
        <dbReference type="EMBL" id="UOF91243.1"/>
    </source>
</evidence>
<accession>A0ABY4CL58</accession>
<keyword evidence="3" id="KW-1185">Reference proteome</keyword>
<evidence type="ECO:0000256" key="1">
    <source>
        <dbReference type="SAM" id="Coils"/>
    </source>
</evidence>
<organism evidence="2 3">
    <name type="scientific">Fodinisporobacter ferrooxydans</name>
    <dbReference type="NCBI Taxonomy" id="2901836"/>
    <lineage>
        <taxon>Bacteria</taxon>
        <taxon>Bacillati</taxon>
        <taxon>Bacillota</taxon>
        <taxon>Bacilli</taxon>
        <taxon>Bacillales</taxon>
        <taxon>Alicyclobacillaceae</taxon>
        <taxon>Fodinisporobacter</taxon>
    </lineage>
</organism>
<feature type="coiled-coil region" evidence="1">
    <location>
        <begin position="1"/>
        <end position="35"/>
    </location>
</feature>
<name>A0ABY4CL58_9BACL</name>
<proteinExistence type="predicted"/>
<protein>
    <submittedName>
        <fullName evidence="2">Protein bicaudal D homolog</fullName>
    </submittedName>
</protein>
<reference evidence="2" key="1">
    <citation type="submission" date="2021-12" db="EMBL/GenBank/DDBJ databases">
        <title>Alicyclobacillaceae gen. nov., sp. nov., isolated from chalcocite enrichment system.</title>
        <authorList>
            <person name="Jiang Z."/>
        </authorList>
    </citation>
    <scope>NUCLEOTIDE SEQUENCE</scope>
    <source>
        <strain evidence="2">MYW30-H2</strain>
    </source>
</reference>
<sequence length="120" mass="13549">MIDYEEQLQEALMEIQRLREENANLKRELSKFAGLGSSLPIEETACFSPAKVDNMDQSQEFNNNSVVHKYSSSSEKIFYFATYSKAAKMFSQSVGKTNPGGLATHRLAEMNGRIFAKNRT</sequence>